<comment type="caution">
    <text evidence="2">The sequence shown here is derived from an EMBL/GenBank/DDBJ whole genome shotgun (WGS) entry which is preliminary data.</text>
</comment>
<dbReference type="AlphaFoldDB" id="A0A9D4SBV5"/>
<proteinExistence type="predicted"/>
<evidence type="ECO:0000256" key="1">
    <source>
        <dbReference type="SAM" id="Coils"/>
    </source>
</evidence>
<dbReference type="EMBL" id="JAIWYP010000001">
    <property type="protein sequence ID" value="KAH3898423.1"/>
    <property type="molecule type" value="Genomic_DNA"/>
</dbReference>
<dbReference type="OrthoDB" id="5800423at2759"/>
<dbReference type="PANTHER" id="PTHR25462">
    <property type="entry name" value="BONUS, ISOFORM C-RELATED"/>
    <property type="match status" value="1"/>
</dbReference>
<dbReference type="Gene3D" id="3.30.160.60">
    <property type="entry name" value="Classic Zinc Finger"/>
    <property type="match status" value="1"/>
</dbReference>
<keyword evidence="3" id="KW-1185">Reference proteome</keyword>
<dbReference type="SUPFAM" id="SSF57845">
    <property type="entry name" value="B-box zinc-binding domain"/>
    <property type="match status" value="1"/>
</dbReference>
<dbReference type="Proteomes" id="UP000828390">
    <property type="component" value="Unassembled WGS sequence"/>
</dbReference>
<feature type="coiled-coil region" evidence="1">
    <location>
        <begin position="120"/>
        <end position="147"/>
    </location>
</feature>
<dbReference type="Gene3D" id="2.130.10.10">
    <property type="entry name" value="YVTN repeat-like/Quinoprotein amine dehydrogenase"/>
    <property type="match status" value="1"/>
</dbReference>
<protein>
    <recommendedName>
        <fullName evidence="4">B box-type domain-containing protein</fullName>
    </recommendedName>
</protein>
<dbReference type="GO" id="GO:0005654">
    <property type="term" value="C:nucleoplasm"/>
    <property type="evidence" value="ECO:0007669"/>
    <property type="project" value="TreeGrafter"/>
</dbReference>
<evidence type="ECO:0000313" key="2">
    <source>
        <dbReference type="EMBL" id="KAH3898423.1"/>
    </source>
</evidence>
<reference evidence="2" key="1">
    <citation type="journal article" date="2019" name="bioRxiv">
        <title>The Genome of the Zebra Mussel, Dreissena polymorpha: A Resource for Invasive Species Research.</title>
        <authorList>
            <person name="McCartney M.A."/>
            <person name="Auch B."/>
            <person name="Kono T."/>
            <person name="Mallez S."/>
            <person name="Zhang Y."/>
            <person name="Obille A."/>
            <person name="Becker A."/>
            <person name="Abrahante J.E."/>
            <person name="Garbe J."/>
            <person name="Badalamenti J.P."/>
            <person name="Herman A."/>
            <person name="Mangelson H."/>
            <person name="Liachko I."/>
            <person name="Sullivan S."/>
            <person name="Sone E.D."/>
            <person name="Koren S."/>
            <person name="Silverstein K.A.T."/>
            <person name="Beckman K.B."/>
            <person name="Gohl D.M."/>
        </authorList>
    </citation>
    <scope>NUCLEOTIDE SEQUENCE</scope>
    <source>
        <strain evidence="2">Duluth1</strain>
        <tissue evidence="2">Whole animal</tissue>
    </source>
</reference>
<keyword evidence="1" id="KW-0175">Coiled coil</keyword>
<evidence type="ECO:0000313" key="3">
    <source>
        <dbReference type="Proteomes" id="UP000828390"/>
    </source>
</evidence>
<dbReference type="InterPro" id="IPR015943">
    <property type="entry name" value="WD40/YVTN_repeat-like_dom_sf"/>
</dbReference>
<dbReference type="GO" id="GO:0061630">
    <property type="term" value="F:ubiquitin protein ligase activity"/>
    <property type="evidence" value="ECO:0007669"/>
    <property type="project" value="TreeGrafter"/>
</dbReference>
<dbReference type="PANTHER" id="PTHR25462:SF305">
    <property type="entry name" value="RING-TYPE DOMAIN-CONTAINING PROTEIN"/>
    <property type="match status" value="1"/>
</dbReference>
<dbReference type="SUPFAM" id="SSF63829">
    <property type="entry name" value="Calcium-dependent phosphotriesterase"/>
    <property type="match status" value="1"/>
</dbReference>
<organism evidence="2 3">
    <name type="scientific">Dreissena polymorpha</name>
    <name type="common">Zebra mussel</name>
    <name type="synonym">Mytilus polymorpha</name>
    <dbReference type="NCBI Taxonomy" id="45954"/>
    <lineage>
        <taxon>Eukaryota</taxon>
        <taxon>Metazoa</taxon>
        <taxon>Spiralia</taxon>
        <taxon>Lophotrochozoa</taxon>
        <taxon>Mollusca</taxon>
        <taxon>Bivalvia</taxon>
        <taxon>Autobranchia</taxon>
        <taxon>Heteroconchia</taxon>
        <taxon>Euheterodonta</taxon>
        <taxon>Imparidentia</taxon>
        <taxon>Neoheterodontei</taxon>
        <taxon>Myida</taxon>
        <taxon>Dreissenoidea</taxon>
        <taxon>Dreissenidae</taxon>
        <taxon>Dreissena</taxon>
    </lineage>
</organism>
<evidence type="ECO:0008006" key="4">
    <source>
        <dbReference type="Google" id="ProtNLM"/>
    </source>
</evidence>
<dbReference type="InterPro" id="IPR047153">
    <property type="entry name" value="TRIM45/56/19-like"/>
</dbReference>
<reference evidence="2" key="2">
    <citation type="submission" date="2020-11" db="EMBL/GenBank/DDBJ databases">
        <authorList>
            <person name="McCartney M.A."/>
            <person name="Auch B."/>
            <person name="Kono T."/>
            <person name="Mallez S."/>
            <person name="Becker A."/>
            <person name="Gohl D.M."/>
            <person name="Silverstein K.A.T."/>
            <person name="Koren S."/>
            <person name="Bechman K.B."/>
            <person name="Herman A."/>
            <person name="Abrahante J.E."/>
            <person name="Garbe J."/>
        </authorList>
    </citation>
    <scope>NUCLEOTIDE SEQUENCE</scope>
    <source>
        <strain evidence="2">Duluth1</strain>
        <tissue evidence="2">Whole animal</tissue>
    </source>
</reference>
<gene>
    <name evidence="2" type="ORF">DPMN_022653</name>
</gene>
<sequence>METGRQETDMEVSSDMIGDFIVIKSCEPCTRKNTPSKATIVCITCKEYLCEPCRNIHIIYNRGKHDTAVIGNPNSAPVVLMMKGMDICRDHDKNIKFFCEDHSKLCCSTCAFIHRKCDNVNELASLSSQEELELQELKNMLLKLKTEISSIMEGCKLSEDALSETNAHFPKQFDELKERFIEIFDKAKKNISDEVDNFESEEVKLLGEWNKASSKVNEDINHLLQVSSVLVEHGTPQQKYIITIRIKEKIQDIEIDITEQRNKYITSNVSLEFSKQLVSLLREEEDIATLKVERQFTHKDVVQPHPKKTQETSQIKQGTTELNKATAQLAPIKPVLMELLVSVDIKQTGDDGKRPRITGLDFLPDGRLVVVDNMNGKCILMNDQLQRKGTPYKFNTVPFDVVCLSQGELAVTMSDKTVCLLTLTPDNAICLIRKIYTSTRVFSICCMNPTNMVVSTYDDLRPVRIITQAGKESDFDHVPFPKKEYKHEESKCTYVPSKNTLVLTDRFAHTVYMYDTVKGTSRAITHDNIKQPIRPCIGPDDTVLVCSGAKNSIVRLTVEGEILDTYSLDMEWPYALCMNKDGNRLAVSAGSAIGIRKLRIYNLS</sequence>
<name>A0A9D4SBV5_DREPO</name>
<accession>A0A9D4SBV5</accession>